<evidence type="ECO:0000256" key="1">
    <source>
        <dbReference type="SAM" id="MobiDB-lite"/>
    </source>
</evidence>
<feature type="region of interest" description="Disordered" evidence="1">
    <location>
        <begin position="122"/>
        <end position="146"/>
    </location>
</feature>
<comment type="caution">
    <text evidence="2">The sequence shown here is derived from an EMBL/GenBank/DDBJ whole genome shotgun (WGS) entry which is preliminary data.</text>
</comment>
<dbReference type="VEuPathDB" id="FungiDB:BTJ68_00160"/>
<feature type="compositionally biased region" description="Basic and acidic residues" evidence="1">
    <location>
        <begin position="129"/>
        <end position="141"/>
    </location>
</feature>
<evidence type="ECO:0000313" key="2">
    <source>
        <dbReference type="EMBL" id="OTA40033.1"/>
    </source>
</evidence>
<name>A0A1Z5TVL3_HORWE</name>
<protein>
    <submittedName>
        <fullName evidence="2">Uncharacterized protein</fullName>
    </submittedName>
</protein>
<reference evidence="2 3" key="1">
    <citation type="submission" date="2017-01" db="EMBL/GenBank/DDBJ databases">
        <title>The recent genome duplication of the halophilic yeast Hortaea werneckii: insights from long-read sequencing.</title>
        <authorList>
            <person name="Sinha S."/>
            <person name="Flibotte S."/>
            <person name="Neira M."/>
            <person name="Lenassi M."/>
            <person name="Gostincar C."/>
            <person name="Stajich J.E."/>
            <person name="Nislow C.E."/>
        </authorList>
    </citation>
    <scope>NUCLEOTIDE SEQUENCE [LARGE SCALE GENOMIC DNA]</scope>
    <source>
        <strain evidence="2 3">EXF-2000</strain>
    </source>
</reference>
<dbReference type="Proteomes" id="UP000194280">
    <property type="component" value="Unassembled WGS sequence"/>
</dbReference>
<sequence>MDNRQRSPAMQLGRRRRRRVVGRVLEGRNRWKTSKNKTVIAHIRPKGGRRLGRLLRQCPVLRILLSLPVSILGATDVTRLTHSDPGYCRPGNLGRRMSLWPDRILVFETMAGERSKPIVSSVTLCSPNRPKEPKPQRRRSSEIFARSRRKHSSKRGILYSITFVAI</sequence>
<keyword evidence="3" id="KW-1185">Reference proteome</keyword>
<organism evidence="2 3">
    <name type="scientific">Hortaea werneckii EXF-2000</name>
    <dbReference type="NCBI Taxonomy" id="1157616"/>
    <lineage>
        <taxon>Eukaryota</taxon>
        <taxon>Fungi</taxon>
        <taxon>Dikarya</taxon>
        <taxon>Ascomycota</taxon>
        <taxon>Pezizomycotina</taxon>
        <taxon>Dothideomycetes</taxon>
        <taxon>Dothideomycetidae</taxon>
        <taxon>Mycosphaerellales</taxon>
        <taxon>Teratosphaeriaceae</taxon>
        <taxon>Hortaea</taxon>
    </lineage>
</organism>
<dbReference type="AlphaFoldDB" id="A0A1Z5TVL3"/>
<accession>A0A1Z5TVL3</accession>
<evidence type="ECO:0000313" key="3">
    <source>
        <dbReference type="Proteomes" id="UP000194280"/>
    </source>
</evidence>
<dbReference type="EMBL" id="MUNK01000001">
    <property type="protein sequence ID" value="OTA40033.1"/>
    <property type="molecule type" value="Genomic_DNA"/>
</dbReference>
<proteinExistence type="predicted"/>
<gene>
    <name evidence="2" type="ORF">BTJ68_00160</name>
</gene>
<dbReference type="InParanoid" id="A0A1Z5TVL3"/>